<dbReference type="RefSeq" id="WP_160744907.1">
    <property type="nucleotide sequence ID" value="NZ_WTYK01000001.1"/>
</dbReference>
<dbReference type="InterPro" id="IPR039424">
    <property type="entry name" value="SBP_5"/>
</dbReference>
<comment type="subcellular location">
    <subcellularLocation>
        <location evidence="1">Periplasm</location>
    </subcellularLocation>
</comment>
<evidence type="ECO:0000256" key="3">
    <source>
        <dbReference type="SAM" id="SignalP"/>
    </source>
</evidence>
<dbReference type="PANTHER" id="PTHR30290">
    <property type="entry name" value="PERIPLASMIC BINDING COMPONENT OF ABC TRANSPORTER"/>
    <property type="match status" value="1"/>
</dbReference>
<feature type="domain" description="Solute-binding protein family 5" evidence="4">
    <location>
        <begin position="70"/>
        <end position="319"/>
    </location>
</feature>
<evidence type="ECO:0000256" key="1">
    <source>
        <dbReference type="ARBA" id="ARBA00004418"/>
    </source>
</evidence>
<evidence type="ECO:0000256" key="2">
    <source>
        <dbReference type="ARBA" id="ARBA00005695"/>
    </source>
</evidence>
<dbReference type="Gene3D" id="3.10.105.10">
    <property type="entry name" value="Dipeptide-binding Protein, Domain 3"/>
    <property type="match status" value="1"/>
</dbReference>
<proteinExistence type="inferred from homology"/>
<dbReference type="AlphaFoldDB" id="A0A6I4UMD9"/>
<dbReference type="Gene3D" id="3.90.76.10">
    <property type="entry name" value="Dipeptide-binding Protein, Domain 1"/>
    <property type="match status" value="1"/>
</dbReference>
<keyword evidence="3" id="KW-0732">Signal</keyword>
<dbReference type="GO" id="GO:0015833">
    <property type="term" value="P:peptide transport"/>
    <property type="evidence" value="ECO:0007669"/>
    <property type="project" value="TreeGrafter"/>
</dbReference>
<gene>
    <name evidence="5" type="ORF">GRI75_00045</name>
</gene>
<reference evidence="5 6" key="1">
    <citation type="submission" date="2019-12" db="EMBL/GenBank/DDBJ databases">
        <title>Genomic-based taxomic classification of the family Erythrobacteraceae.</title>
        <authorList>
            <person name="Xu L."/>
        </authorList>
    </citation>
    <scope>NUCLEOTIDE SEQUENCE [LARGE SCALE GENOMIC DNA]</scope>
    <source>
        <strain evidence="5 6">MCCC 1K02066</strain>
    </source>
</reference>
<organism evidence="5 6">
    <name type="scientific">Croceibacterium soli</name>
    <dbReference type="NCBI Taxonomy" id="1739690"/>
    <lineage>
        <taxon>Bacteria</taxon>
        <taxon>Pseudomonadati</taxon>
        <taxon>Pseudomonadota</taxon>
        <taxon>Alphaproteobacteria</taxon>
        <taxon>Sphingomonadales</taxon>
        <taxon>Erythrobacteraceae</taxon>
        <taxon>Croceibacterium</taxon>
    </lineage>
</organism>
<dbReference type="Gene3D" id="3.40.190.10">
    <property type="entry name" value="Periplasmic binding protein-like II"/>
    <property type="match status" value="1"/>
</dbReference>
<feature type="signal peptide" evidence="3">
    <location>
        <begin position="1"/>
        <end position="19"/>
    </location>
</feature>
<dbReference type="EMBL" id="WTYK01000001">
    <property type="protein sequence ID" value="MXP40032.1"/>
    <property type="molecule type" value="Genomic_DNA"/>
</dbReference>
<sequence length="497" mass="52787">MSGRAPFLILFCSALLALAGCGRDADGPLNVAIIGTPESVMADGLRLSEGAQTVRGAVASGLVALDAQGEIKPALADRWIVTDDGRSYIFRLREGTWPGGAELSGESARDALRRAIRQLRGTSLGLDLAPVDEIRAMAGRVVEIRLSTAMPDFLRLLAQPELALSHGGFPSGPMNLQAIGEGAEPGAAAAQLTLRPPEMRGLPQEEGWQEHVRPVRLRALDAQGALDAFAEGEVDVVLGGSVGSWPLADPGPLSRGTLRIDPAVGLFGLQVRRAGGFLARTENREALAMAIDRAALLAPFNIGGWTPTNRIVPAAIAGEGAAERWAGIELERLRGEARNRVAIWRTTLGQGEGPRLTVALADEPGLAMLFNELAGQLATVGIALDGVGADQPADLELIDRVARYAEPRWFLNQFNCALRRGMCSSDADAEVRQALSTADPQARMDAIARAEAMLTADNIYIPLAAPLRWSMVRGTVEGYAANPWAYHPLPELAVIPR</sequence>
<dbReference type="Proteomes" id="UP000469159">
    <property type="component" value="Unassembled WGS sequence"/>
</dbReference>
<dbReference type="OrthoDB" id="9803988at2"/>
<evidence type="ECO:0000313" key="5">
    <source>
        <dbReference type="EMBL" id="MXP40032.1"/>
    </source>
</evidence>
<evidence type="ECO:0000313" key="6">
    <source>
        <dbReference type="Proteomes" id="UP000469159"/>
    </source>
</evidence>
<name>A0A6I4UMD9_9SPHN</name>
<comment type="caution">
    <text evidence="5">The sequence shown here is derived from an EMBL/GenBank/DDBJ whole genome shotgun (WGS) entry which is preliminary data.</text>
</comment>
<dbReference type="PROSITE" id="PS51257">
    <property type="entry name" value="PROKAR_LIPOPROTEIN"/>
    <property type="match status" value="1"/>
</dbReference>
<feature type="chain" id="PRO_5026286554" evidence="3">
    <location>
        <begin position="20"/>
        <end position="497"/>
    </location>
</feature>
<evidence type="ECO:0000259" key="4">
    <source>
        <dbReference type="Pfam" id="PF00496"/>
    </source>
</evidence>
<dbReference type="GO" id="GO:1904680">
    <property type="term" value="F:peptide transmembrane transporter activity"/>
    <property type="evidence" value="ECO:0007669"/>
    <property type="project" value="TreeGrafter"/>
</dbReference>
<protein>
    <submittedName>
        <fullName evidence="5">Peptide ABC transporter substrate-binding protein</fullName>
    </submittedName>
</protein>
<accession>A0A6I4UMD9</accession>
<dbReference type="Pfam" id="PF00496">
    <property type="entry name" value="SBP_bac_5"/>
    <property type="match status" value="1"/>
</dbReference>
<comment type="similarity">
    <text evidence="2">Belongs to the bacterial solute-binding protein 5 family.</text>
</comment>
<keyword evidence="6" id="KW-1185">Reference proteome</keyword>
<dbReference type="SUPFAM" id="SSF53850">
    <property type="entry name" value="Periplasmic binding protein-like II"/>
    <property type="match status" value="1"/>
</dbReference>
<dbReference type="InterPro" id="IPR000914">
    <property type="entry name" value="SBP_5_dom"/>
</dbReference>